<dbReference type="AlphaFoldDB" id="A0A2S5RFR8"/>
<feature type="chain" id="PRO_5015753198" description="Lipoprotein" evidence="1">
    <location>
        <begin position="21"/>
        <end position="522"/>
    </location>
</feature>
<proteinExistence type="predicted"/>
<name>A0A2S5RFR8_9MOLU</name>
<comment type="caution">
    <text evidence="2">The sequence shown here is derived from an EMBL/GenBank/DDBJ whole genome shotgun (WGS) entry which is preliminary data.</text>
</comment>
<dbReference type="RefSeq" id="WP_028127081.1">
    <property type="nucleotide sequence ID" value="NZ_PHNE01000001.1"/>
</dbReference>
<feature type="signal peptide" evidence="1">
    <location>
        <begin position="1"/>
        <end position="20"/>
    </location>
</feature>
<dbReference type="Proteomes" id="UP000237865">
    <property type="component" value="Unassembled WGS sequence"/>
</dbReference>
<dbReference type="STRING" id="1399797.GCA_000518285_02096"/>
<gene>
    <name evidence="2" type="ORF">ELUCI_v1c04650</name>
</gene>
<evidence type="ECO:0008006" key="4">
    <source>
        <dbReference type="Google" id="ProtNLM"/>
    </source>
</evidence>
<organism evidence="2 3">
    <name type="scientific">Williamsoniiplasma lucivorax</name>
    <dbReference type="NCBI Taxonomy" id="209274"/>
    <lineage>
        <taxon>Bacteria</taxon>
        <taxon>Bacillati</taxon>
        <taxon>Mycoplasmatota</taxon>
        <taxon>Mollicutes</taxon>
        <taxon>Entomoplasmatales</taxon>
        <taxon>Williamsoniiplasma</taxon>
    </lineage>
</organism>
<keyword evidence="1" id="KW-0732">Signal</keyword>
<protein>
    <recommendedName>
        <fullName evidence="4">Lipoprotein</fullName>
    </recommendedName>
</protein>
<evidence type="ECO:0000313" key="3">
    <source>
        <dbReference type="Proteomes" id="UP000237865"/>
    </source>
</evidence>
<evidence type="ECO:0000256" key="1">
    <source>
        <dbReference type="SAM" id="SignalP"/>
    </source>
</evidence>
<sequence>MKKLLISLLSLTLVSSTSLFCVSSSKVAIKIQEDKRQALDEVLEKNAIKISKTDKLKYNLNIDQYEKKFLKKRIFSTKSTLEEKANNYIKLFDIQNSFGTQRIYVYDKDNIESEIYSFVDNELNEQESIKYDFDEEMKFINSYSHINSLHYDYGFQNAMSNLYLKKIADSNDEEKQYLSNYAWSKYEKPVEQESKPDFFSQTINGFSQVYSFVNDVLLIGLDLAISAALSFLFVNPLTTTLLPAIIPLASTALTKIGFPVSEKIVKKIVKGIVKKAVKTPLKKDVNGLWIIQAIKQFIKNQNLKPILEKNREFLSDKYGQDVWTDYNNFFMEGFDNGIAGKINSTFGGVSVKDRAVLIFDKIRNPLWNLDSITSHSTAKFREWLPWSTYTNKKTMHHSVDQNKILEFFTATLATKTTWTGTYYGPVNKSREKWYDLDWSANFLEKTTLELKPNISKKSKTIAKLSFINENLKDTRGIAKFFKDNKNEFDNEMEQNTKDILSNYPTNSIRNNYKFLSFGKIFK</sequence>
<reference evidence="2 3" key="1">
    <citation type="submission" date="2017-11" db="EMBL/GenBank/DDBJ databases">
        <title>Genome sequence of Entomoplasma lucivorax PIPN-2 (ATCC 49196).</title>
        <authorList>
            <person name="Lo W.-S."/>
            <person name="Gasparich G.E."/>
            <person name="Kuo C.-H."/>
        </authorList>
    </citation>
    <scope>NUCLEOTIDE SEQUENCE [LARGE SCALE GENOMIC DNA]</scope>
    <source>
        <strain evidence="2 3">PIPN-2</strain>
    </source>
</reference>
<evidence type="ECO:0000313" key="2">
    <source>
        <dbReference type="EMBL" id="PPE06174.1"/>
    </source>
</evidence>
<dbReference type="EMBL" id="PHNE01000001">
    <property type="protein sequence ID" value="PPE06174.1"/>
    <property type="molecule type" value="Genomic_DNA"/>
</dbReference>
<keyword evidence="3" id="KW-1185">Reference proteome</keyword>
<accession>A0A2S5RFR8</accession>